<dbReference type="PROSITE" id="PS00211">
    <property type="entry name" value="ABC_TRANSPORTER_1"/>
    <property type="match status" value="1"/>
</dbReference>
<sequence>MDRQDYVIEVSHVSKSFKDNKVLKDVSLLCESGKIYGLVGHNGSGKTVLFKSICGFLSCDEGTITVNGKVMGKDKDMLTDAGIIIEDPGFLRTWSGYHNLEFLYTLRNKKNKDYLCSVLRKVGLDPALKRPVGKYSLGMRQRLALAQAIMEDPGILILDEPMNGLDKNGVREIRELLLKMKEENKLIILASHNREDIEVLCDEVYEMEGGVISKANVSSLHVEGRYTP</sequence>
<dbReference type="EMBL" id="WWVQ01000083">
    <property type="protein sequence ID" value="MZL35257.1"/>
    <property type="molecule type" value="Genomic_DNA"/>
</dbReference>
<evidence type="ECO:0000313" key="6">
    <source>
        <dbReference type="Proteomes" id="UP000477285"/>
    </source>
</evidence>
<dbReference type="InterPro" id="IPR027417">
    <property type="entry name" value="P-loop_NTPase"/>
</dbReference>
<proteinExistence type="predicted"/>
<organism evidence="5 6">
    <name type="scientific">Blautia wexlerae</name>
    <dbReference type="NCBI Taxonomy" id="418240"/>
    <lineage>
        <taxon>Bacteria</taxon>
        <taxon>Bacillati</taxon>
        <taxon>Bacillota</taxon>
        <taxon>Clostridia</taxon>
        <taxon>Lachnospirales</taxon>
        <taxon>Lachnospiraceae</taxon>
        <taxon>Blautia</taxon>
    </lineage>
</organism>
<dbReference type="GO" id="GO:0016887">
    <property type="term" value="F:ATP hydrolysis activity"/>
    <property type="evidence" value="ECO:0007669"/>
    <property type="project" value="InterPro"/>
</dbReference>
<dbReference type="PANTHER" id="PTHR42939">
    <property type="entry name" value="ABC TRANSPORTER ATP-BINDING PROTEIN ALBC-RELATED"/>
    <property type="match status" value="1"/>
</dbReference>
<comment type="caution">
    <text evidence="5">The sequence shown here is derived from an EMBL/GenBank/DDBJ whole genome shotgun (WGS) entry which is preliminary data.</text>
</comment>
<protein>
    <submittedName>
        <fullName evidence="5">ATP-binding cassette domain-containing protein</fullName>
    </submittedName>
</protein>
<dbReference type="InterPro" id="IPR003439">
    <property type="entry name" value="ABC_transporter-like_ATP-bd"/>
</dbReference>
<dbReference type="GO" id="GO:0005524">
    <property type="term" value="F:ATP binding"/>
    <property type="evidence" value="ECO:0007669"/>
    <property type="project" value="UniProtKB-KW"/>
</dbReference>
<dbReference type="Gene3D" id="3.40.50.300">
    <property type="entry name" value="P-loop containing nucleotide triphosphate hydrolases"/>
    <property type="match status" value="1"/>
</dbReference>
<dbReference type="Pfam" id="PF00005">
    <property type="entry name" value="ABC_tran"/>
    <property type="match status" value="1"/>
</dbReference>
<dbReference type="InterPro" id="IPR051782">
    <property type="entry name" value="ABC_Transporter_VariousFunc"/>
</dbReference>
<accession>A0A6L8T6X8</accession>
<reference evidence="5 6" key="1">
    <citation type="journal article" date="2019" name="Nat. Med.">
        <title>A library of human gut bacterial isolates paired with longitudinal multiomics data enables mechanistic microbiome research.</title>
        <authorList>
            <person name="Poyet M."/>
            <person name="Groussin M."/>
            <person name="Gibbons S.M."/>
            <person name="Avila-Pacheco J."/>
            <person name="Jiang X."/>
            <person name="Kearney S.M."/>
            <person name="Perrotta A.R."/>
            <person name="Berdy B."/>
            <person name="Zhao S."/>
            <person name="Lieberman T.D."/>
            <person name="Swanson P.K."/>
            <person name="Smith M."/>
            <person name="Roesemann S."/>
            <person name="Alexander J.E."/>
            <person name="Rich S.A."/>
            <person name="Livny J."/>
            <person name="Vlamakis H."/>
            <person name="Clish C."/>
            <person name="Bullock K."/>
            <person name="Deik A."/>
            <person name="Scott J."/>
            <person name="Pierce K.A."/>
            <person name="Xavier R.J."/>
            <person name="Alm E.J."/>
        </authorList>
    </citation>
    <scope>NUCLEOTIDE SEQUENCE [LARGE SCALE GENOMIC DNA]</scope>
    <source>
        <strain evidence="5 6">BIOML-A1</strain>
    </source>
</reference>
<dbReference type="SMART" id="SM00382">
    <property type="entry name" value="AAA"/>
    <property type="match status" value="1"/>
</dbReference>
<dbReference type="SUPFAM" id="SSF52540">
    <property type="entry name" value="P-loop containing nucleoside triphosphate hydrolases"/>
    <property type="match status" value="1"/>
</dbReference>
<dbReference type="Proteomes" id="UP000477285">
    <property type="component" value="Unassembled WGS sequence"/>
</dbReference>
<gene>
    <name evidence="5" type="ORF">GT728_19275</name>
</gene>
<evidence type="ECO:0000256" key="3">
    <source>
        <dbReference type="ARBA" id="ARBA00022840"/>
    </source>
</evidence>
<keyword evidence="1" id="KW-0813">Transport</keyword>
<dbReference type="CDD" id="cd03230">
    <property type="entry name" value="ABC_DR_subfamily_A"/>
    <property type="match status" value="1"/>
</dbReference>
<dbReference type="AlphaFoldDB" id="A0A6L8T6X8"/>
<feature type="domain" description="ABC transporter" evidence="4">
    <location>
        <begin position="8"/>
        <end position="228"/>
    </location>
</feature>
<dbReference type="PANTHER" id="PTHR42939:SF1">
    <property type="entry name" value="ABC TRANSPORTER ATP-BINDING PROTEIN ALBC-RELATED"/>
    <property type="match status" value="1"/>
</dbReference>
<evidence type="ECO:0000313" key="5">
    <source>
        <dbReference type="EMBL" id="MZL35257.1"/>
    </source>
</evidence>
<dbReference type="InterPro" id="IPR003593">
    <property type="entry name" value="AAA+_ATPase"/>
</dbReference>
<dbReference type="RefSeq" id="WP_070090353.1">
    <property type="nucleotide sequence ID" value="NZ_JAAIPJ010000036.1"/>
</dbReference>
<keyword evidence="3 5" id="KW-0067">ATP-binding</keyword>
<dbReference type="PROSITE" id="PS50893">
    <property type="entry name" value="ABC_TRANSPORTER_2"/>
    <property type="match status" value="1"/>
</dbReference>
<dbReference type="InterPro" id="IPR017871">
    <property type="entry name" value="ABC_transporter-like_CS"/>
</dbReference>
<keyword evidence="2" id="KW-0547">Nucleotide-binding</keyword>
<evidence type="ECO:0000256" key="2">
    <source>
        <dbReference type="ARBA" id="ARBA00022741"/>
    </source>
</evidence>
<evidence type="ECO:0000256" key="1">
    <source>
        <dbReference type="ARBA" id="ARBA00022448"/>
    </source>
</evidence>
<evidence type="ECO:0000259" key="4">
    <source>
        <dbReference type="PROSITE" id="PS50893"/>
    </source>
</evidence>
<name>A0A6L8T6X8_9FIRM</name>